<gene>
    <name evidence="7" type="ORF">NF556_09480</name>
</gene>
<dbReference type="SUPFAM" id="SSF51230">
    <property type="entry name" value="Single hybrid motif"/>
    <property type="match status" value="1"/>
</dbReference>
<evidence type="ECO:0000256" key="2">
    <source>
        <dbReference type="ARBA" id="ARBA00009477"/>
    </source>
</evidence>
<evidence type="ECO:0000256" key="5">
    <source>
        <dbReference type="ARBA" id="ARBA00023136"/>
    </source>
</evidence>
<evidence type="ECO:0000256" key="1">
    <source>
        <dbReference type="ARBA" id="ARBA00004167"/>
    </source>
</evidence>
<keyword evidence="3 6" id="KW-0812">Transmembrane</keyword>
<dbReference type="Proteomes" id="UP001056455">
    <property type="component" value="Chromosome"/>
</dbReference>
<dbReference type="EMBL" id="CP099489">
    <property type="protein sequence ID" value="USQ81854.1"/>
    <property type="molecule type" value="Genomic_DNA"/>
</dbReference>
<evidence type="ECO:0000313" key="7">
    <source>
        <dbReference type="EMBL" id="USQ81854.1"/>
    </source>
</evidence>
<dbReference type="PANTHER" id="PTHR30386">
    <property type="entry name" value="MEMBRANE FUSION SUBUNIT OF EMRAB-TOLC MULTIDRUG EFFLUX PUMP"/>
    <property type="match status" value="1"/>
</dbReference>
<proteinExistence type="inferred from homology"/>
<comment type="subcellular location">
    <subcellularLocation>
        <location evidence="1">Membrane</location>
        <topology evidence="1">Single-pass membrane protein</topology>
    </subcellularLocation>
</comment>
<protein>
    <submittedName>
        <fullName evidence="7">HlyD family efflux transporter periplasmic adaptor subunit</fullName>
    </submittedName>
</protein>
<keyword evidence="5 6" id="KW-0472">Membrane</keyword>
<organism evidence="7 8">
    <name type="scientific">Ornithinimicrobium faecis</name>
    <dbReference type="NCBI Taxonomy" id="2934158"/>
    <lineage>
        <taxon>Bacteria</taxon>
        <taxon>Bacillati</taxon>
        <taxon>Actinomycetota</taxon>
        <taxon>Actinomycetes</taxon>
        <taxon>Micrococcales</taxon>
        <taxon>Ornithinimicrobiaceae</taxon>
        <taxon>Ornithinimicrobium</taxon>
    </lineage>
</organism>
<feature type="transmembrane region" description="Helical" evidence="6">
    <location>
        <begin position="21"/>
        <end position="48"/>
    </location>
</feature>
<dbReference type="Gene3D" id="2.40.50.100">
    <property type="match status" value="1"/>
</dbReference>
<name>A0ABY4YYM1_9MICO</name>
<evidence type="ECO:0000256" key="3">
    <source>
        <dbReference type="ARBA" id="ARBA00022692"/>
    </source>
</evidence>
<keyword evidence="8" id="KW-1185">Reference proteome</keyword>
<dbReference type="PANTHER" id="PTHR30386:SF26">
    <property type="entry name" value="TRANSPORT PROTEIN COMB"/>
    <property type="match status" value="1"/>
</dbReference>
<evidence type="ECO:0000313" key="8">
    <source>
        <dbReference type="Proteomes" id="UP001056455"/>
    </source>
</evidence>
<sequence length="278" mass="28697">MKFRFKALDRRRQPDQLDSPMLLASSRGWVAVFVVLITTVFVLIWAILGSIPQTTTVSGALAYPGGVVSVQAPVGGTLQVVDAQPEQDVKAGTTVATIKANNGKQVPVTVPADGRVVSLQSQVGQLVSPGAPLLQLEQVGADQQGLQVQLLVDAQQIPFIREGQTVTVAVPGVSPRSFGRLQGTVAEVGAFPLSGAQLSSISGSQASPASVAGADQAGGGDLIGPHLVVVQLEQDLQNPSGYVWTSQTGPPITLNSRTPVEGEIELGSISPISMLIGG</sequence>
<evidence type="ECO:0000256" key="4">
    <source>
        <dbReference type="ARBA" id="ARBA00022989"/>
    </source>
</evidence>
<dbReference type="InterPro" id="IPR011053">
    <property type="entry name" value="Single_hybrid_motif"/>
</dbReference>
<accession>A0ABY4YYM1</accession>
<dbReference type="CDD" id="cd06850">
    <property type="entry name" value="biotinyl_domain"/>
    <property type="match status" value="1"/>
</dbReference>
<evidence type="ECO:0000256" key="6">
    <source>
        <dbReference type="SAM" id="Phobius"/>
    </source>
</evidence>
<dbReference type="InterPro" id="IPR050739">
    <property type="entry name" value="MFP"/>
</dbReference>
<comment type="similarity">
    <text evidence="2">Belongs to the membrane fusion protein (MFP) (TC 8.A.1) family.</text>
</comment>
<dbReference type="RefSeq" id="WP_252595390.1">
    <property type="nucleotide sequence ID" value="NZ_CP099489.1"/>
</dbReference>
<keyword evidence="4 6" id="KW-1133">Transmembrane helix</keyword>
<reference evidence="7" key="1">
    <citation type="submission" date="2022-06" db="EMBL/GenBank/DDBJ databases">
        <title>Ornithinimicrobium HY1793.</title>
        <authorList>
            <person name="Huang Y."/>
        </authorList>
    </citation>
    <scope>NUCLEOTIDE SEQUENCE</scope>
    <source>
        <strain evidence="7">HY1793</strain>
    </source>
</reference>